<evidence type="ECO:0000313" key="7">
    <source>
        <dbReference type="EMBL" id="RCI05587.1"/>
    </source>
</evidence>
<dbReference type="SMART" id="SM00132">
    <property type="entry name" value="LIM"/>
    <property type="match status" value="2"/>
</dbReference>
<dbReference type="STRING" id="4846.A0A367KTW8"/>
<name>A0A367KTW8_RHIST</name>
<dbReference type="EMBL" id="PJQM01000353">
    <property type="protein sequence ID" value="RCI05587.1"/>
    <property type="molecule type" value="Genomic_DNA"/>
</dbReference>
<dbReference type="Pfam" id="PF00412">
    <property type="entry name" value="LIM"/>
    <property type="match status" value="2"/>
</dbReference>
<keyword evidence="2 3" id="KW-0862">Zinc</keyword>
<feature type="transmembrane region" description="Helical" evidence="5">
    <location>
        <begin position="557"/>
        <end position="581"/>
    </location>
</feature>
<keyword evidence="5" id="KW-1133">Transmembrane helix</keyword>
<comment type="caution">
    <text evidence="7">The sequence shown here is derived from an EMBL/GenBank/DDBJ whole genome shotgun (WGS) entry which is preliminary data.</text>
</comment>
<dbReference type="PROSITE" id="PS00478">
    <property type="entry name" value="LIM_DOMAIN_1"/>
    <property type="match status" value="1"/>
</dbReference>
<proteinExistence type="predicted"/>
<feature type="region of interest" description="Disordered" evidence="4">
    <location>
        <begin position="35"/>
        <end position="56"/>
    </location>
</feature>
<dbReference type="CDD" id="cd08368">
    <property type="entry name" value="LIM"/>
    <property type="match status" value="1"/>
</dbReference>
<protein>
    <recommendedName>
        <fullName evidence="6">LIM zinc-binding domain-containing protein</fullName>
    </recommendedName>
</protein>
<evidence type="ECO:0000256" key="5">
    <source>
        <dbReference type="SAM" id="Phobius"/>
    </source>
</evidence>
<dbReference type="Gene3D" id="2.10.110.10">
    <property type="entry name" value="Cysteine Rich Protein"/>
    <property type="match status" value="2"/>
</dbReference>
<sequence length="605" mass="68073">MSLYRCDKLCTNGKCKNCRFMSYSLLTPNNQSILNNKNPNFESSSPTSTKTGEIDEKDIPFSPSIKRSSSLYKKIPISLNSIFDIKQPNLSGLRQKNTSASFPIKSTKICQKCSKKLSGKVVRIPDSQKRYHWSCLKCKGCKGLFENTSFTVDSSKSVYHPQCSPFISLATNKSYNQHESNSKGRATDSSSPTIQVVPSFTLLIKSPTDSLNSSTSIFSKNMYNSPYRSRPNTPNCNLTYRKVAPKEDPVKPSLLMSSRDRPLPKFGVLRKCPGCGDRITSVRDELSGPNALKWHKKCLICTGCNKKLDSGATVQEDKVKLKVHPWCTTCQLLYMSISSQSDTLPPPYMVPEYTCDFNQQHESIENNCQQLCSICKNKRAPMRDIGPHMIQHSEPFLAFVCPCAYKAHMICLKNYGVDYICHKCNYIYPAKKCVCFAQFISFICHLLSVLSVIGLFFGLSRLGEVLNELALGSNMGARIDGDEKWQDNEMKQIAEWLDIVHYSTGFAGEAMLGLVYIVGACLVIGFDHTMTMIANVTHIKFDTLYKSDKFPKKVRMICVVLSLFIFGIISGTYLLFFSWVWSCSLHQLRKKALNVNVYTKTGEIV</sequence>
<evidence type="ECO:0000256" key="1">
    <source>
        <dbReference type="ARBA" id="ARBA00022723"/>
    </source>
</evidence>
<evidence type="ECO:0000256" key="4">
    <source>
        <dbReference type="SAM" id="MobiDB-lite"/>
    </source>
</evidence>
<accession>A0A367KTW8</accession>
<keyword evidence="8" id="KW-1185">Reference proteome</keyword>
<dbReference type="InterPro" id="IPR001781">
    <property type="entry name" value="Znf_LIM"/>
</dbReference>
<evidence type="ECO:0000313" key="8">
    <source>
        <dbReference type="Proteomes" id="UP000253551"/>
    </source>
</evidence>
<gene>
    <name evidence="7" type="ORF">CU098_012884</name>
</gene>
<organism evidence="7 8">
    <name type="scientific">Rhizopus stolonifer</name>
    <name type="common">Rhizopus nigricans</name>
    <dbReference type="NCBI Taxonomy" id="4846"/>
    <lineage>
        <taxon>Eukaryota</taxon>
        <taxon>Fungi</taxon>
        <taxon>Fungi incertae sedis</taxon>
        <taxon>Mucoromycota</taxon>
        <taxon>Mucoromycotina</taxon>
        <taxon>Mucoromycetes</taxon>
        <taxon>Mucorales</taxon>
        <taxon>Mucorineae</taxon>
        <taxon>Rhizopodaceae</taxon>
        <taxon>Rhizopus</taxon>
    </lineage>
</organism>
<dbReference type="PROSITE" id="PS50023">
    <property type="entry name" value="LIM_DOMAIN_2"/>
    <property type="match status" value="1"/>
</dbReference>
<dbReference type="GO" id="GO:0046872">
    <property type="term" value="F:metal ion binding"/>
    <property type="evidence" value="ECO:0007669"/>
    <property type="project" value="UniProtKB-KW"/>
</dbReference>
<evidence type="ECO:0000256" key="3">
    <source>
        <dbReference type="PROSITE-ProRule" id="PRU00125"/>
    </source>
</evidence>
<evidence type="ECO:0000256" key="2">
    <source>
        <dbReference type="ARBA" id="ARBA00022833"/>
    </source>
</evidence>
<evidence type="ECO:0000259" key="6">
    <source>
        <dbReference type="PROSITE" id="PS50023"/>
    </source>
</evidence>
<dbReference type="OrthoDB" id="1112565at2759"/>
<feature type="domain" description="LIM zinc-binding" evidence="6">
    <location>
        <begin position="270"/>
        <end position="337"/>
    </location>
</feature>
<keyword evidence="5" id="KW-0472">Membrane</keyword>
<dbReference type="AlphaFoldDB" id="A0A367KTW8"/>
<keyword evidence="1 3" id="KW-0479">Metal-binding</keyword>
<keyword evidence="5" id="KW-0812">Transmembrane</keyword>
<feature type="transmembrane region" description="Helical" evidence="5">
    <location>
        <begin position="514"/>
        <end position="536"/>
    </location>
</feature>
<reference evidence="7 8" key="1">
    <citation type="journal article" date="2018" name="G3 (Bethesda)">
        <title>Phylogenetic and Phylogenomic Definition of Rhizopus Species.</title>
        <authorList>
            <person name="Gryganskyi A.P."/>
            <person name="Golan J."/>
            <person name="Dolatabadi S."/>
            <person name="Mondo S."/>
            <person name="Robb S."/>
            <person name="Idnurm A."/>
            <person name="Muszewska A."/>
            <person name="Steczkiewicz K."/>
            <person name="Masonjones S."/>
            <person name="Liao H.L."/>
            <person name="Gajdeczka M.T."/>
            <person name="Anike F."/>
            <person name="Vuek A."/>
            <person name="Anishchenko I.M."/>
            <person name="Voigt K."/>
            <person name="de Hoog G.S."/>
            <person name="Smith M.E."/>
            <person name="Heitman J."/>
            <person name="Vilgalys R."/>
            <person name="Stajich J.E."/>
        </authorList>
    </citation>
    <scope>NUCLEOTIDE SEQUENCE [LARGE SCALE GENOMIC DNA]</scope>
    <source>
        <strain evidence="7 8">LSU 92-RS-03</strain>
    </source>
</reference>
<feature type="transmembrane region" description="Helical" evidence="5">
    <location>
        <begin position="433"/>
        <end position="459"/>
    </location>
</feature>
<feature type="compositionally biased region" description="Polar residues" evidence="4">
    <location>
        <begin position="35"/>
        <end position="51"/>
    </location>
</feature>
<dbReference type="Proteomes" id="UP000253551">
    <property type="component" value="Unassembled WGS sequence"/>
</dbReference>
<keyword evidence="3" id="KW-0440">LIM domain</keyword>